<keyword evidence="3" id="KW-0949">S-adenosyl-L-methionine</keyword>
<dbReference type="PANTHER" id="PTHR18895">
    <property type="entry name" value="HEMK METHYLTRANSFERASE"/>
    <property type="match status" value="1"/>
</dbReference>
<dbReference type="EMBL" id="AFWV01000006">
    <property type="protein sequence ID" value="EGV18561.1"/>
    <property type="molecule type" value="Genomic_DNA"/>
</dbReference>
<keyword evidence="6" id="KW-1185">Reference proteome</keyword>
<evidence type="ECO:0000256" key="2">
    <source>
        <dbReference type="ARBA" id="ARBA00022679"/>
    </source>
</evidence>
<dbReference type="Gene3D" id="3.40.50.150">
    <property type="entry name" value="Vaccinia Virus protein VP39"/>
    <property type="match status" value="1"/>
</dbReference>
<dbReference type="CDD" id="cd02440">
    <property type="entry name" value="AdoMet_MTases"/>
    <property type="match status" value="1"/>
</dbReference>
<dbReference type="InterPro" id="IPR004556">
    <property type="entry name" value="HemK-like"/>
</dbReference>
<accession>F9UAU3</accession>
<feature type="domain" description="Methyltransferase" evidence="4">
    <location>
        <begin position="130"/>
        <end position="204"/>
    </location>
</feature>
<dbReference type="RefSeq" id="WP_007192855.1">
    <property type="nucleotide sequence ID" value="NZ_AFWV01000006.1"/>
</dbReference>
<dbReference type="InterPro" id="IPR025714">
    <property type="entry name" value="Methyltranfer_dom"/>
</dbReference>
<evidence type="ECO:0000313" key="5">
    <source>
        <dbReference type="EMBL" id="EGV18561.1"/>
    </source>
</evidence>
<dbReference type="SUPFAM" id="SSF53335">
    <property type="entry name" value="S-adenosyl-L-methionine-dependent methyltransferases"/>
    <property type="match status" value="1"/>
</dbReference>
<dbReference type="OrthoDB" id="9800643at2"/>
<sequence length="302" mass="32540">MTQRQANPDFAVLLEKLREELRLLPDKPDETPETTLACLWALAAGYPLAVSQVSDFVPPVLDVSARTCLQGLIEERLSGVPLAHLTGRQDFMGRVLLASPAALVPRRETEQLGFTAVRHLGTLAEERPLVVDVCTGAGNVALGIAVHVPQARVHGADISEDAVALARSNARFLDREDVQFRCGDLFAPFAEPLFQKAVDLISCNPPYISSSRVEGMPQEISFHEPKLAFDGGPFGVGVIRRMVNEAPTLLKPCGWLLLEVGAGQGAGLARSLGADKRYDIVNTHEDAGGEIRVIAARLAPND</sequence>
<keyword evidence="1 5" id="KW-0489">Methyltransferase</keyword>
<dbReference type="GO" id="GO:0008276">
    <property type="term" value="F:protein methyltransferase activity"/>
    <property type="evidence" value="ECO:0007669"/>
    <property type="project" value="InterPro"/>
</dbReference>
<dbReference type="Pfam" id="PF13847">
    <property type="entry name" value="Methyltransf_31"/>
    <property type="match status" value="1"/>
</dbReference>
<protein>
    <submittedName>
        <fullName evidence="5">Modification methylase, HemK family</fullName>
    </submittedName>
</protein>
<dbReference type="AlphaFoldDB" id="F9UAU3"/>
<dbReference type="InterPro" id="IPR050320">
    <property type="entry name" value="N5-glutamine_MTase"/>
</dbReference>
<evidence type="ECO:0000313" key="6">
    <source>
        <dbReference type="Proteomes" id="UP000005459"/>
    </source>
</evidence>
<organism evidence="5 6">
    <name type="scientific">Thiocapsa marina 5811</name>
    <dbReference type="NCBI Taxonomy" id="768671"/>
    <lineage>
        <taxon>Bacteria</taxon>
        <taxon>Pseudomonadati</taxon>
        <taxon>Pseudomonadota</taxon>
        <taxon>Gammaproteobacteria</taxon>
        <taxon>Chromatiales</taxon>
        <taxon>Chromatiaceae</taxon>
        <taxon>Thiocapsa</taxon>
    </lineage>
</organism>
<name>F9UAU3_9GAMM</name>
<reference evidence="5 6" key="1">
    <citation type="submission" date="2011-06" db="EMBL/GenBank/DDBJ databases">
        <title>The draft genome of Thiocapsa marina 5811.</title>
        <authorList>
            <consortium name="US DOE Joint Genome Institute (JGI-PGF)"/>
            <person name="Lucas S."/>
            <person name="Han J."/>
            <person name="Cheng J.-F."/>
            <person name="Goodwin L."/>
            <person name="Pitluck S."/>
            <person name="Peters L."/>
            <person name="Land M.L."/>
            <person name="Hauser L."/>
            <person name="Vogl K."/>
            <person name="Liu Z."/>
            <person name="Imhoff J."/>
            <person name="Thiel V."/>
            <person name="Frigaard N.-U."/>
            <person name="Bryant D."/>
            <person name="Woyke T.J."/>
        </authorList>
    </citation>
    <scope>NUCLEOTIDE SEQUENCE [LARGE SCALE GENOMIC DNA]</scope>
    <source>
        <strain evidence="5 6">5811</strain>
    </source>
</reference>
<proteinExistence type="predicted"/>
<evidence type="ECO:0000256" key="3">
    <source>
        <dbReference type="ARBA" id="ARBA00022691"/>
    </source>
</evidence>
<dbReference type="PANTHER" id="PTHR18895:SF74">
    <property type="entry name" value="MTRF1L RELEASE FACTOR GLUTAMINE METHYLTRANSFERASE"/>
    <property type="match status" value="1"/>
</dbReference>
<dbReference type="eggNOG" id="COG2890">
    <property type="taxonomic scope" value="Bacteria"/>
</dbReference>
<dbReference type="Gene3D" id="1.10.8.10">
    <property type="entry name" value="DNA helicase RuvA subunit, C-terminal domain"/>
    <property type="match status" value="1"/>
</dbReference>
<dbReference type="GO" id="GO:0032259">
    <property type="term" value="P:methylation"/>
    <property type="evidence" value="ECO:0007669"/>
    <property type="project" value="UniProtKB-KW"/>
</dbReference>
<dbReference type="NCBIfam" id="TIGR00536">
    <property type="entry name" value="hemK_fam"/>
    <property type="match status" value="1"/>
</dbReference>
<dbReference type="STRING" id="768671.ThimaDRAFT_1979"/>
<dbReference type="Proteomes" id="UP000005459">
    <property type="component" value="Unassembled WGS sequence"/>
</dbReference>
<dbReference type="InterPro" id="IPR029063">
    <property type="entry name" value="SAM-dependent_MTases_sf"/>
</dbReference>
<keyword evidence="2" id="KW-0808">Transferase</keyword>
<evidence type="ECO:0000256" key="1">
    <source>
        <dbReference type="ARBA" id="ARBA00022603"/>
    </source>
</evidence>
<gene>
    <name evidence="5" type="ORF">ThimaDRAFT_1979</name>
</gene>
<evidence type="ECO:0000259" key="4">
    <source>
        <dbReference type="Pfam" id="PF13847"/>
    </source>
</evidence>